<evidence type="ECO:0000313" key="3">
    <source>
        <dbReference type="EMBL" id="BET01298.1"/>
    </source>
</evidence>
<evidence type="ECO:0000256" key="2">
    <source>
        <dbReference type="SAM" id="MobiDB-lite"/>
    </source>
</evidence>
<accession>A0ABN7BC89</accession>
<feature type="compositionally biased region" description="Polar residues" evidence="2">
    <location>
        <begin position="611"/>
        <end position="620"/>
    </location>
</feature>
<gene>
    <name evidence="3" type="ORF">NTJ_14114</name>
</gene>
<dbReference type="Proteomes" id="UP001307889">
    <property type="component" value="Chromosome 12"/>
</dbReference>
<feature type="compositionally biased region" description="Basic and acidic residues" evidence="2">
    <location>
        <begin position="580"/>
        <end position="593"/>
    </location>
</feature>
<feature type="compositionally biased region" description="Basic and acidic residues" evidence="2">
    <location>
        <begin position="373"/>
        <end position="382"/>
    </location>
</feature>
<dbReference type="InterPro" id="IPR015267">
    <property type="entry name" value="PPP4R2"/>
</dbReference>
<reference evidence="3 4" key="1">
    <citation type="submission" date="2023-09" db="EMBL/GenBank/DDBJ databases">
        <title>Nesidiocoris tenuis whole genome shotgun sequence.</title>
        <authorList>
            <person name="Shibata T."/>
            <person name="Shimoda M."/>
            <person name="Kobayashi T."/>
            <person name="Uehara T."/>
        </authorList>
    </citation>
    <scope>NUCLEOTIDE SEQUENCE [LARGE SCALE GENOMIC DNA]</scope>
    <source>
        <strain evidence="3 4">Japan</strain>
    </source>
</reference>
<sequence length="620" mass="67085">MENAEEILHTLEEFSKTSPKYIPHELDDYLGYVAKTGDPVFKWSIIKCLYREKLTSVIADFHEESLSIEVPPCPNVDPFNYERMKANLLDKLESFNGAPFTVQRLSELLTNPRKEYNRADKFMRAVEKNILVVSTIEPGRGAENDLVDEQFNGVPESETAGAEMAPHDRLPETESPNVPYETVQEREPVDDDRQVFAGDEPPDGMAKAAEREAVADAKPAFEETMGAWVGKEEEDRFMWVKSLRPSTAAETEEKSSEEPAAATASTSSSGQDAVALSSDALLLDPLLNFIPVNSRWSEEEKMLGLNQMSSVDAPVGEAVVGENIVGEGVVEVGEGVVEVGAPDAPADRKEFDSFLMSSNAASSSYEASEVEGVEPKRRRCEDAGSEVAEPPSQSPEVTESAEVVDSPAKTAETIDTSEQVGSTAEVPTTEPERIEVDVSEQEAEPSSEVQMEQNVDEQPIPAEDSTSPKSEAPVECDTSEAAEAPAVEFPDKAEDGASAATSATEEQTPAAEGWEAASWQETEDKSEDKPSPKVEDEGSNSGSSVSDENVVSSCQDEASNESKIDAGNGESATPECSPDEQPHSEQPDEREATVIHTTSAEVDEPMDVGECQTTSSEIPW</sequence>
<feature type="region of interest" description="Disordered" evidence="2">
    <location>
        <begin position="359"/>
        <end position="620"/>
    </location>
</feature>
<proteinExistence type="inferred from homology"/>
<dbReference type="Pfam" id="PF09184">
    <property type="entry name" value="PPP4R2"/>
    <property type="match status" value="1"/>
</dbReference>
<evidence type="ECO:0000256" key="1">
    <source>
        <dbReference type="ARBA" id="ARBA00009207"/>
    </source>
</evidence>
<feature type="compositionally biased region" description="Polar residues" evidence="2">
    <location>
        <begin position="539"/>
        <end position="557"/>
    </location>
</feature>
<organism evidence="3 4">
    <name type="scientific">Nesidiocoris tenuis</name>
    <dbReference type="NCBI Taxonomy" id="355587"/>
    <lineage>
        <taxon>Eukaryota</taxon>
        <taxon>Metazoa</taxon>
        <taxon>Ecdysozoa</taxon>
        <taxon>Arthropoda</taxon>
        <taxon>Hexapoda</taxon>
        <taxon>Insecta</taxon>
        <taxon>Pterygota</taxon>
        <taxon>Neoptera</taxon>
        <taxon>Paraneoptera</taxon>
        <taxon>Hemiptera</taxon>
        <taxon>Heteroptera</taxon>
        <taxon>Panheteroptera</taxon>
        <taxon>Cimicomorpha</taxon>
        <taxon>Miridae</taxon>
        <taxon>Dicyphina</taxon>
        <taxon>Nesidiocoris</taxon>
    </lineage>
</organism>
<keyword evidence="4" id="KW-1185">Reference proteome</keyword>
<name>A0ABN7BC89_9HEMI</name>
<dbReference type="PANTHER" id="PTHR16487">
    <property type="entry name" value="PPP4R2-RELATED PROTEIN"/>
    <property type="match status" value="1"/>
</dbReference>
<dbReference type="PANTHER" id="PTHR16487:SF0">
    <property type="entry name" value="PROTEIN PHOSPHATASE 4 REGULATORY SUBUNIT 2-RELATED"/>
    <property type="match status" value="1"/>
</dbReference>
<feature type="compositionally biased region" description="Low complexity" evidence="2">
    <location>
        <begin position="496"/>
        <end position="512"/>
    </location>
</feature>
<protein>
    <submittedName>
        <fullName evidence="3">Protein phosphatase 4, regulatory subunit 2</fullName>
    </submittedName>
</protein>
<evidence type="ECO:0000313" key="4">
    <source>
        <dbReference type="Proteomes" id="UP001307889"/>
    </source>
</evidence>
<comment type="similarity">
    <text evidence="1">Belongs to the PPP4R2 family.</text>
</comment>
<feature type="compositionally biased region" description="Polar residues" evidence="2">
    <location>
        <begin position="413"/>
        <end position="426"/>
    </location>
</feature>
<feature type="region of interest" description="Disordered" evidence="2">
    <location>
        <begin position="247"/>
        <end position="271"/>
    </location>
</feature>
<feature type="compositionally biased region" description="Low complexity" evidence="2">
    <location>
        <begin position="258"/>
        <end position="271"/>
    </location>
</feature>
<dbReference type="EMBL" id="AP028920">
    <property type="protein sequence ID" value="BET01298.1"/>
    <property type="molecule type" value="Genomic_DNA"/>
</dbReference>
<feature type="compositionally biased region" description="Basic and acidic residues" evidence="2">
    <location>
        <begin position="522"/>
        <end position="536"/>
    </location>
</feature>